<evidence type="ECO:0000313" key="1">
    <source>
        <dbReference type="EMBL" id="GAQ18528.1"/>
    </source>
</evidence>
<reference evidence="1 2" key="2">
    <citation type="journal article" date="2016" name="Genome Announc.">
        <title>Draft Genome Sequence of Oceanobacillus picturae Heshi-B3, Isolated from Fermented Rice Bran in a Traditional Japanese Seafood Dish.</title>
        <authorList>
            <person name="Akuzawa S."/>
            <person name="Nagaoka J."/>
            <person name="Kanekatsu M."/>
            <person name="Kanesaki Y."/>
            <person name="Suzuki T."/>
        </authorList>
    </citation>
    <scope>NUCLEOTIDE SEQUENCE [LARGE SCALE GENOMIC DNA]</scope>
    <source>
        <strain evidence="1 2">Heshi-B3</strain>
    </source>
</reference>
<protein>
    <submittedName>
        <fullName evidence="1">Galactonate dehydratase</fullName>
    </submittedName>
</protein>
<name>A0A0U9H934_9BACI</name>
<comment type="caution">
    <text evidence="1">The sequence shown here is derived from an EMBL/GenBank/DDBJ whole genome shotgun (WGS) entry which is preliminary data.</text>
</comment>
<accession>A0A0U9H934</accession>
<proteinExistence type="predicted"/>
<reference evidence="2" key="1">
    <citation type="submission" date="2015-07" db="EMBL/GenBank/DDBJ databases">
        <title>Draft Genome Sequence of Oceanobacillus picturae Heshi-B3 that Was Isolated from Fermented Rice Bran with Aging Salted Mackerel, Which Was Named Heshiko as Traditional Fermented Seafood in Japan.</title>
        <authorList>
            <person name="Akuzawa S."/>
            <person name="Nakagawa J."/>
            <person name="Kanekatsu T."/>
            <person name="Kanesaki Y."/>
            <person name="Suzuki T."/>
        </authorList>
    </citation>
    <scope>NUCLEOTIDE SEQUENCE [LARGE SCALE GENOMIC DNA]</scope>
    <source>
        <strain evidence="2">Heshi-B3</strain>
    </source>
</reference>
<organism evidence="1 2">
    <name type="scientific">Oceanobacillus picturae</name>
    <dbReference type="NCBI Taxonomy" id="171693"/>
    <lineage>
        <taxon>Bacteria</taxon>
        <taxon>Bacillati</taxon>
        <taxon>Bacillota</taxon>
        <taxon>Bacilli</taxon>
        <taxon>Bacillales</taxon>
        <taxon>Bacillaceae</taxon>
        <taxon>Oceanobacillus</taxon>
    </lineage>
</organism>
<sequence>MTKTVYSTEEFIELMRAVEQAGWHIVRTTATKNGAGISVEISTEKQRNT</sequence>
<dbReference type="EMBL" id="BBXV01000029">
    <property type="protein sequence ID" value="GAQ18528.1"/>
    <property type="molecule type" value="Genomic_DNA"/>
</dbReference>
<dbReference type="AlphaFoldDB" id="A0A0U9H934"/>
<gene>
    <name evidence="1" type="ORF">OPHB3_2469</name>
</gene>
<evidence type="ECO:0000313" key="2">
    <source>
        <dbReference type="Proteomes" id="UP000052946"/>
    </source>
</evidence>
<dbReference type="Proteomes" id="UP000052946">
    <property type="component" value="Unassembled WGS sequence"/>
</dbReference>